<dbReference type="EMBL" id="JAXIVS010000002">
    <property type="protein sequence ID" value="MDY7226365.1"/>
    <property type="molecule type" value="Genomic_DNA"/>
</dbReference>
<keyword evidence="6" id="KW-1185">Reference proteome</keyword>
<evidence type="ECO:0000256" key="2">
    <source>
        <dbReference type="ARBA" id="ARBA00022801"/>
    </source>
</evidence>
<dbReference type="PROSITE" id="PS01174">
    <property type="entry name" value="LIPASE_GDXG_SER"/>
    <property type="match status" value="1"/>
</dbReference>
<proteinExistence type="inferred from homology"/>
<dbReference type="InterPro" id="IPR050300">
    <property type="entry name" value="GDXG_lipolytic_enzyme"/>
</dbReference>
<comment type="similarity">
    <text evidence="1">Belongs to the 'GDXG' lipolytic enzyme family.</text>
</comment>
<evidence type="ECO:0000259" key="4">
    <source>
        <dbReference type="Pfam" id="PF07859"/>
    </source>
</evidence>
<dbReference type="RefSeq" id="WP_321545084.1">
    <property type="nucleotide sequence ID" value="NZ_JAXIVS010000002.1"/>
</dbReference>
<dbReference type="Proteomes" id="UP001291309">
    <property type="component" value="Unassembled WGS sequence"/>
</dbReference>
<organism evidence="5 6">
    <name type="scientific">Hyalangium rubrum</name>
    <dbReference type="NCBI Taxonomy" id="3103134"/>
    <lineage>
        <taxon>Bacteria</taxon>
        <taxon>Pseudomonadati</taxon>
        <taxon>Myxococcota</taxon>
        <taxon>Myxococcia</taxon>
        <taxon>Myxococcales</taxon>
        <taxon>Cystobacterineae</taxon>
        <taxon>Archangiaceae</taxon>
        <taxon>Hyalangium</taxon>
    </lineage>
</organism>
<gene>
    <name evidence="5" type="ORF">SYV04_08215</name>
</gene>
<evidence type="ECO:0000256" key="3">
    <source>
        <dbReference type="PROSITE-ProRule" id="PRU10038"/>
    </source>
</evidence>
<sequence>MGLLSLASTMVRTGLATSFRRLRRGPLRPGWSFQYEATVAFMKATNERIVQLDAPAQRAETEAMAMSTPALERVRREPVEAGGVPSEWFTPPEVKNEGVVVYLHGGSYVYGSTRTHGDLIARLAEGTGLRVLAPNYRLAPEHPFPAQVEDAVAVYRWLLSTGVKPEQVVLSGDSAGGGLAVATMLSLREQGQPLPAGGVLLAPWMDIECSGESMLSNARYDWGDKPMLLHWAKWFIGQGDPRHPLASPIHADLRGLPPLFLHVGSAELQHDDVTRFAQKARAAGVRAELVVWPEMVHNFQVFGERFPESVRGTARLIQDIHSVLRREVSAPAR</sequence>
<dbReference type="PANTHER" id="PTHR48081">
    <property type="entry name" value="AB HYDROLASE SUPERFAMILY PROTEIN C4A8.06C"/>
    <property type="match status" value="1"/>
</dbReference>
<name>A0ABU5GYY3_9BACT</name>
<feature type="active site" evidence="3">
    <location>
        <position position="174"/>
    </location>
</feature>
<evidence type="ECO:0000256" key="1">
    <source>
        <dbReference type="ARBA" id="ARBA00010515"/>
    </source>
</evidence>
<protein>
    <submittedName>
        <fullName evidence="5">Alpha/beta hydrolase</fullName>
    </submittedName>
</protein>
<dbReference type="GO" id="GO:0016787">
    <property type="term" value="F:hydrolase activity"/>
    <property type="evidence" value="ECO:0007669"/>
    <property type="project" value="UniProtKB-KW"/>
</dbReference>
<dbReference type="Gene3D" id="3.40.50.1820">
    <property type="entry name" value="alpha/beta hydrolase"/>
    <property type="match status" value="1"/>
</dbReference>
<dbReference type="Pfam" id="PF07859">
    <property type="entry name" value="Abhydrolase_3"/>
    <property type="match status" value="1"/>
</dbReference>
<evidence type="ECO:0000313" key="6">
    <source>
        <dbReference type="Proteomes" id="UP001291309"/>
    </source>
</evidence>
<keyword evidence="2 5" id="KW-0378">Hydrolase</keyword>
<comment type="caution">
    <text evidence="5">The sequence shown here is derived from an EMBL/GenBank/DDBJ whole genome shotgun (WGS) entry which is preliminary data.</text>
</comment>
<dbReference type="InterPro" id="IPR013094">
    <property type="entry name" value="AB_hydrolase_3"/>
</dbReference>
<evidence type="ECO:0000313" key="5">
    <source>
        <dbReference type="EMBL" id="MDY7226365.1"/>
    </source>
</evidence>
<dbReference type="InterPro" id="IPR002168">
    <property type="entry name" value="Lipase_GDXG_HIS_AS"/>
</dbReference>
<dbReference type="InterPro" id="IPR033140">
    <property type="entry name" value="Lipase_GDXG_put_SER_AS"/>
</dbReference>
<reference evidence="5 6" key="1">
    <citation type="submission" date="2023-12" db="EMBL/GenBank/DDBJ databases">
        <title>the genome sequence of Hyalangium sp. s54d21.</title>
        <authorList>
            <person name="Zhang X."/>
        </authorList>
    </citation>
    <scope>NUCLEOTIDE SEQUENCE [LARGE SCALE GENOMIC DNA]</scope>
    <source>
        <strain evidence="6">s54d21</strain>
    </source>
</reference>
<dbReference type="SUPFAM" id="SSF53474">
    <property type="entry name" value="alpha/beta-Hydrolases"/>
    <property type="match status" value="1"/>
</dbReference>
<dbReference type="PANTHER" id="PTHR48081:SF30">
    <property type="entry name" value="ACETYL-HYDROLASE LIPR-RELATED"/>
    <property type="match status" value="1"/>
</dbReference>
<dbReference type="PROSITE" id="PS01173">
    <property type="entry name" value="LIPASE_GDXG_HIS"/>
    <property type="match status" value="1"/>
</dbReference>
<dbReference type="InterPro" id="IPR029058">
    <property type="entry name" value="AB_hydrolase_fold"/>
</dbReference>
<accession>A0ABU5GYY3</accession>
<feature type="domain" description="Alpha/beta hydrolase fold-3" evidence="4">
    <location>
        <begin position="100"/>
        <end position="300"/>
    </location>
</feature>